<organism evidence="1 2">
    <name type="scientific">Thecamonas trahens ATCC 50062</name>
    <dbReference type="NCBI Taxonomy" id="461836"/>
    <lineage>
        <taxon>Eukaryota</taxon>
        <taxon>Apusozoa</taxon>
        <taxon>Apusomonadida</taxon>
        <taxon>Apusomonadidae</taxon>
        <taxon>Thecamonas</taxon>
    </lineage>
</organism>
<dbReference type="SUPFAM" id="SSF48452">
    <property type="entry name" value="TPR-like"/>
    <property type="match status" value="1"/>
</dbReference>
<name>A0A0L0DAH4_THETB</name>
<gene>
    <name evidence="1" type="ORF">AMSG_05024</name>
</gene>
<evidence type="ECO:0000313" key="1">
    <source>
        <dbReference type="EMBL" id="KNC49066.1"/>
    </source>
</evidence>
<dbReference type="Pfam" id="PF13374">
    <property type="entry name" value="TPR_10"/>
    <property type="match status" value="1"/>
</dbReference>
<dbReference type="RefSeq" id="XP_013758097.1">
    <property type="nucleotide sequence ID" value="XM_013902643.1"/>
</dbReference>
<dbReference type="Gene3D" id="1.25.40.10">
    <property type="entry name" value="Tetratricopeptide repeat domain"/>
    <property type="match status" value="1"/>
</dbReference>
<dbReference type="AlphaFoldDB" id="A0A0L0DAH4"/>
<dbReference type="EMBL" id="GL349453">
    <property type="protein sequence ID" value="KNC49066.1"/>
    <property type="molecule type" value="Genomic_DNA"/>
</dbReference>
<protein>
    <recommendedName>
        <fullName evidence="3">Tetratricopeptide repeat protein</fullName>
    </recommendedName>
</protein>
<dbReference type="Proteomes" id="UP000054408">
    <property type="component" value="Unassembled WGS sequence"/>
</dbReference>
<proteinExistence type="predicted"/>
<accession>A0A0L0DAH4</accession>
<sequence length="390" mass="39386">MRGTRHRAPSRGGKRAKRRPALTTRALLGSARKARAAGDYLASLEMVETLAAAVEARYGLAPGALTGAAPTGPPSSGTAAVDAACVFVLTELALARFLTGAVDASRAAALRAEALADAADPLPPRVVAGLFLVLALVAEADGDDEGMAALLAAGSRLVASADAADALARVPFLLNTALLVDLPAAGTSDYTATGPARPPALHKATSRVAAALRILGSVFAPNSATLADAHLLAGVLADTAGDANKALAHYERAMADGATPETLRAALHNAGLIHADAGAYEDAFAAFRAVHAMLKGATEPAARLQRADAAMHMGLVLLATRRRAKAIALFRAVAATRIELLGVDHVLSAEVAGVLRPLEAAEAASSAVAASRVESTLSRYASAYAAAAAT</sequence>
<keyword evidence="2" id="KW-1185">Reference proteome</keyword>
<dbReference type="InterPro" id="IPR011990">
    <property type="entry name" value="TPR-like_helical_dom_sf"/>
</dbReference>
<evidence type="ECO:0000313" key="2">
    <source>
        <dbReference type="Proteomes" id="UP000054408"/>
    </source>
</evidence>
<evidence type="ECO:0008006" key="3">
    <source>
        <dbReference type="Google" id="ProtNLM"/>
    </source>
</evidence>
<reference evidence="1 2" key="1">
    <citation type="submission" date="2010-05" db="EMBL/GenBank/DDBJ databases">
        <title>The Genome Sequence of Thecamonas trahens ATCC 50062.</title>
        <authorList>
            <consortium name="The Broad Institute Genome Sequencing Platform"/>
            <person name="Russ C."/>
            <person name="Cuomo C."/>
            <person name="Shea T."/>
            <person name="Young S.K."/>
            <person name="Zeng Q."/>
            <person name="Koehrsen M."/>
            <person name="Haas B."/>
            <person name="Borodovsky M."/>
            <person name="Guigo R."/>
            <person name="Alvarado L."/>
            <person name="Berlin A."/>
            <person name="Bochicchio J."/>
            <person name="Borenstein D."/>
            <person name="Chapman S."/>
            <person name="Chen Z."/>
            <person name="Freedman E."/>
            <person name="Gellesch M."/>
            <person name="Goldberg J."/>
            <person name="Griggs A."/>
            <person name="Gujja S."/>
            <person name="Heilman E."/>
            <person name="Heiman D."/>
            <person name="Hepburn T."/>
            <person name="Howarth C."/>
            <person name="Jen D."/>
            <person name="Larson L."/>
            <person name="Mehta T."/>
            <person name="Park D."/>
            <person name="Pearson M."/>
            <person name="Roberts A."/>
            <person name="Saif S."/>
            <person name="Shenoy N."/>
            <person name="Sisk P."/>
            <person name="Stolte C."/>
            <person name="Sykes S."/>
            <person name="Thomson T."/>
            <person name="Walk T."/>
            <person name="White J."/>
            <person name="Yandava C."/>
            <person name="Burger G."/>
            <person name="Gray M.W."/>
            <person name="Holland P.W.H."/>
            <person name="King N."/>
            <person name="Lang F.B.F."/>
            <person name="Roger A.J."/>
            <person name="Ruiz-Trillo I."/>
            <person name="Lander E."/>
            <person name="Nusbaum C."/>
        </authorList>
    </citation>
    <scope>NUCLEOTIDE SEQUENCE [LARGE SCALE GENOMIC DNA]</scope>
    <source>
        <strain evidence="1 2">ATCC 50062</strain>
    </source>
</reference>
<dbReference type="GeneID" id="25564527"/>